<dbReference type="PANTHER" id="PTHR11618">
    <property type="entry name" value="TRANSCRIPTION INITIATION FACTOR IIB-RELATED"/>
    <property type="match status" value="1"/>
</dbReference>
<evidence type="ECO:0000256" key="2">
    <source>
        <dbReference type="ARBA" id="ARBA00010857"/>
    </source>
</evidence>
<proteinExistence type="inferred from homology"/>
<keyword evidence="4 11" id="KW-0863">Zinc-finger</keyword>
<evidence type="ECO:0000256" key="3">
    <source>
        <dbReference type="ARBA" id="ARBA00022723"/>
    </source>
</evidence>
<feature type="compositionally biased region" description="Polar residues" evidence="12">
    <location>
        <begin position="1"/>
        <end position="10"/>
    </location>
</feature>
<feature type="region of interest" description="Disordered" evidence="12">
    <location>
        <begin position="1"/>
        <end position="32"/>
    </location>
</feature>
<dbReference type="FunFam" id="1.10.472.10:FF:000002">
    <property type="entry name" value="Transcription factor IIIB 90 kDa subunit"/>
    <property type="match status" value="1"/>
</dbReference>
<dbReference type="Pfam" id="PF08271">
    <property type="entry name" value="Zn_Ribbon_TF"/>
    <property type="match status" value="1"/>
</dbReference>
<keyword evidence="3" id="KW-0479">Metal-binding</keyword>
<evidence type="ECO:0000259" key="13">
    <source>
        <dbReference type="PROSITE" id="PS51134"/>
    </source>
</evidence>
<evidence type="ECO:0000256" key="10">
    <source>
        <dbReference type="ARBA" id="ARBA00031009"/>
    </source>
</evidence>
<keyword evidence="7" id="KW-0010">Activator</keyword>
<reference evidence="15" key="2">
    <citation type="submission" date="2008-08" db="EMBL/GenBank/DDBJ databases">
        <authorList>
            <consortium name="Diatom Consortium"/>
            <person name="Grigoriev I."/>
            <person name="Grimwood J."/>
            <person name="Kuo A."/>
            <person name="Otillar R.P."/>
            <person name="Salamov A."/>
            <person name="Detter J.C."/>
            <person name="Lindquist E."/>
            <person name="Shapiro H."/>
            <person name="Lucas S."/>
            <person name="Glavina del Rio T."/>
            <person name="Pitluck S."/>
            <person name="Rokhsar D."/>
            <person name="Bowler C."/>
        </authorList>
    </citation>
    <scope>GENOME REANNOTATION</scope>
    <source>
        <strain evidence="15">CCAP 1055/1</strain>
    </source>
</reference>
<comment type="similarity">
    <text evidence="2">Belongs to the TFIIB family.</text>
</comment>
<reference evidence="14 15" key="1">
    <citation type="journal article" date="2008" name="Nature">
        <title>The Phaeodactylum genome reveals the evolutionary history of diatom genomes.</title>
        <authorList>
            <person name="Bowler C."/>
            <person name="Allen A.E."/>
            <person name="Badger J.H."/>
            <person name="Grimwood J."/>
            <person name="Jabbari K."/>
            <person name="Kuo A."/>
            <person name="Maheswari U."/>
            <person name="Martens C."/>
            <person name="Maumus F."/>
            <person name="Otillar R.P."/>
            <person name="Rayko E."/>
            <person name="Salamov A."/>
            <person name="Vandepoele K."/>
            <person name="Beszteri B."/>
            <person name="Gruber A."/>
            <person name="Heijde M."/>
            <person name="Katinka M."/>
            <person name="Mock T."/>
            <person name="Valentin K."/>
            <person name="Verret F."/>
            <person name="Berges J.A."/>
            <person name="Brownlee C."/>
            <person name="Cadoret J.P."/>
            <person name="Chiovitti A."/>
            <person name="Choi C.J."/>
            <person name="Coesel S."/>
            <person name="De Martino A."/>
            <person name="Detter J.C."/>
            <person name="Durkin C."/>
            <person name="Falciatore A."/>
            <person name="Fournet J."/>
            <person name="Haruta M."/>
            <person name="Huysman M.J."/>
            <person name="Jenkins B.D."/>
            <person name="Jiroutova K."/>
            <person name="Jorgensen R.E."/>
            <person name="Joubert Y."/>
            <person name="Kaplan A."/>
            <person name="Kroger N."/>
            <person name="Kroth P.G."/>
            <person name="La Roche J."/>
            <person name="Lindquist E."/>
            <person name="Lommer M."/>
            <person name="Martin-Jezequel V."/>
            <person name="Lopez P.J."/>
            <person name="Lucas S."/>
            <person name="Mangogna M."/>
            <person name="McGinnis K."/>
            <person name="Medlin L.K."/>
            <person name="Montsant A."/>
            <person name="Oudot-Le Secq M.P."/>
            <person name="Napoli C."/>
            <person name="Obornik M."/>
            <person name="Parker M.S."/>
            <person name="Petit J.L."/>
            <person name="Porcel B.M."/>
            <person name="Poulsen N."/>
            <person name="Robison M."/>
            <person name="Rychlewski L."/>
            <person name="Rynearson T.A."/>
            <person name="Schmutz J."/>
            <person name="Shapiro H."/>
            <person name="Siaut M."/>
            <person name="Stanley M."/>
            <person name="Sussman M.R."/>
            <person name="Taylor A.R."/>
            <person name="Vardi A."/>
            <person name="von Dassow P."/>
            <person name="Vyverman W."/>
            <person name="Willis A."/>
            <person name="Wyrwicz L.S."/>
            <person name="Rokhsar D.S."/>
            <person name="Weissenbach J."/>
            <person name="Armbrust E.V."/>
            <person name="Green B.R."/>
            <person name="Van de Peer Y."/>
            <person name="Grigoriev I.V."/>
        </authorList>
    </citation>
    <scope>NUCLEOTIDE SEQUENCE [LARGE SCALE GENOMIC DNA]</scope>
    <source>
        <strain evidence="14 15">CCAP 1055/1</strain>
    </source>
</reference>
<evidence type="ECO:0000256" key="5">
    <source>
        <dbReference type="ARBA" id="ARBA00022833"/>
    </source>
</evidence>
<dbReference type="FunFam" id="1.10.472.10:FF:000007">
    <property type="entry name" value="Transcription factor IIIB 90 kDa subunit"/>
    <property type="match status" value="1"/>
</dbReference>
<dbReference type="OrthoDB" id="511529at2759"/>
<dbReference type="InterPro" id="IPR013150">
    <property type="entry name" value="TFIIB_cyclin"/>
</dbReference>
<feature type="compositionally biased region" description="Basic and acidic residues" evidence="12">
    <location>
        <begin position="13"/>
        <end position="27"/>
    </location>
</feature>
<dbReference type="CDD" id="cd20554">
    <property type="entry name" value="CYCLIN_TFIIIB90_rpt2"/>
    <property type="match status" value="1"/>
</dbReference>
<dbReference type="InterPro" id="IPR036915">
    <property type="entry name" value="Cyclin-like_sf"/>
</dbReference>
<dbReference type="InterPro" id="IPR013763">
    <property type="entry name" value="Cyclin-like_dom"/>
</dbReference>
<evidence type="ECO:0000256" key="12">
    <source>
        <dbReference type="SAM" id="MobiDB-lite"/>
    </source>
</evidence>
<dbReference type="GO" id="GO:0000995">
    <property type="term" value="F:RNA polymerase III general transcription initiation factor activity"/>
    <property type="evidence" value="ECO:0007669"/>
    <property type="project" value="TreeGrafter"/>
</dbReference>
<dbReference type="GO" id="GO:0097550">
    <property type="term" value="C:transcription preinitiation complex"/>
    <property type="evidence" value="ECO:0007669"/>
    <property type="project" value="TreeGrafter"/>
</dbReference>
<dbReference type="InterPro" id="IPR000812">
    <property type="entry name" value="TFIIB"/>
</dbReference>
<dbReference type="GO" id="GO:0005634">
    <property type="term" value="C:nucleus"/>
    <property type="evidence" value="ECO:0007669"/>
    <property type="project" value="UniProtKB-SubCell"/>
</dbReference>
<dbReference type="InterPro" id="IPR011665">
    <property type="entry name" value="BRF1_TBP-bd_dom"/>
</dbReference>
<dbReference type="Pfam" id="PF00382">
    <property type="entry name" value="TFIIB"/>
    <property type="match status" value="2"/>
</dbReference>
<sequence length="601" mass="65574">MSGRNVTFASDVNGEHAYENNENVHEGDEGEEQVIGMADDEKEHDAAHNHASADTNSIPKPASTMSIFCPNCGSTSIEQHDASGASVCTECGVVVEENAIVSAVEFVEGAGGASSMVGQFVSATSSKAYTGGPGGGGPGGGAGGRYGFSRDSRETTLANGRRRIQEVASRLRLGTHFVDAAHRLFTIAVERNFVQGRRTTHVVAACLYIACRQEKSQHMLIDFSDALQVNVYTLGTCFLKFRRLLGLKLEIIDPALYIYRFAAHLDLDEKANAVSLTALRLVARMKRDWIVAGRRPAGICAAALLIASRAHGFSRHHQDVTRILRVCGWTVTNRVKEFEHTPSAALTLEQFQKVDLDVEADPPVFRRNKFREARAKAIRQGNVELLESESGPLATTGPVVDGDGDGQLDTEIGAGGKMGAKKVQLQTLYKSLAKELLPSDAAQKQRPPSAPTETQFNLSEWKAGMPDTMEDEFANIFRDNDEEREKEVIFNKINKDYLVTQKRKESERLSVEASLLDREKTDAAQAESSARYNTRKKKSRKADGSIMTTEEQLLAAVAARKVSRKINYDALSSIFDEDGSFSTDVVDDTGNASVATEEGLY</sequence>
<evidence type="ECO:0000256" key="11">
    <source>
        <dbReference type="PROSITE-ProRule" id="PRU00469"/>
    </source>
</evidence>
<dbReference type="GO" id="GO:0017025">
    <property type="term" value="F:TBP-class protein binding"/>
    <property type="evidence" value="ECO:0007669"/>
    <property type="project" value="InterPro"/>
</dbReference>
<dbReference type="SMART" id="SM00385">
    <property type="entry name" value="CYCLIN"/>
    <property type="match status" value="2"/>
</dbReference>
<dbReference type="HOGENOM" id="CLU_010293_3_1_1"/>
<evidence type="ECO:0000256" key="4">
    <source>
        <dbReference type="ARBA" id="ARBA00022771"/>
    </source>
</evidence>
<dbReference type="InterPro" id="IPR013137">
    <property type="entry name" value="Znf_TFIIB"/>
</dbReference>
<dbReference type="GO" id="GO:0008270">
    <property type="term" value="F:zinc ion binding"/>
    <property type="evidence" value="ECO:0007669"/>
    <property type="project" value="UniProtKB-KW"/>
</dbReference>
<protein>
    <recommendedName>
        <fullName evidence="10">B-related factor 1</fullName>
    </recommendedName>
</protein>
<dbReference type="STRING" id="556484.B7GD27"/>
<comment type="subcellular location">
    <subcellularLocation>
        <location evidence="1">Nucleus</location>
    </subcellularLocation>
</comment>
<dbReference type="EMBL" id="CM000629">
    <property type="protein sequence ID" value="EEC43507.1"/>
    <property type="molecule type" value="Genomic_DNA"/>
</dbReference>
<evidence type="ECO:0000256" key="1">
    <source>
        <dbReference type="ARBA" id="ARBA00004123"/>
    </source>
</evidence>
<dbReference type="PROSITE" id="PS51134">
    <property type="entry name" value="ZF_TFIIB"/>
    <property type="match status" value="1"/>
</dbReference>
<evidence type="ECO:0000313" key="15">
    <source>
        <dbReference type="Proteomes" id="UP000000759"/>
    </source>
</evidence>
<evidence type="ECO:0000256" key="8">
    <source>
        <dbReference type="ARBA" id="ARBA00023163"/>
    </source>
</evidence>
<accession>B7GD27</accession>
<dbReference type="KEGG" id="pti:PHATRDRAFT_30925"/>
<dbReference type="PaxDb" id="2850-Phatr30925"/>
<dbReference type="RefSeq" id="XP_002185060.1">
    <property type="nucleotide sequence ID" value="XM_002185024.1"/>
</dbReference>
<dbReference type="AlphaFoldDB" id="B7GD27"/>
<dbReference type="Gene3D" id="2.20.25.10">
    <property type="match status" value="1"/>
</dbReference>
<name>B7GD27_PHATC</name>
<dbReference type="SUPFAM" id="SSF47954">
    <property type="entry name" value="Cyclin-like"/>
    <property type="match status" value="2"/>
</dbReference>
<gene>
    <name evidence="14" type="ORF">PHATRDRAFT_30925</name>
</gene>
<dbReference type="CDD" id="cd20553">
    <property type="entry name" value="CYCLIN_TFIIIB90_rpt1"/>
    <property type="match status" value="1"/>
</dbReference>
<evidence type="ECO:0000313" key="14">
    <source>
        <dbReference type="EMBL" id="EEC43507.1"/>
    </source>
</evidence>
<dbReference type="Gene3D" id="1.10.472.10">
    <property type="entry name" value="Cyclin-like"/>
    <property type="match status" value="2"/>
</dbReference>
<dbReference type="SUPFAM" id="SSF57783">
    <property type="entry name" value="Zinc beta-ribbon"/>
    <property type="match status" value="1"/>
</dbReference>
<feature type="region of interest" description="Disordered" evidence="12">
    <location>
        <begin position="518"/>
        <end position="545"/>
    </location>
</feature>
<dbReference type="GO" id="GO:0001006">
    <property type="term" value="F:RNA polymerase III type 3 promoter sequence-specific DNA binding"/>
    <property type="evidence" value="ECO:0007669"/>
    <property type="project" value="TreeGrafter"/>
</dbReference>
<dbReference type="Proteomes" id="UP000000759">
    <property type="component" value="Chromosome 27"/>
</dbReference>
<evidence type="ECO:0000256" key="9">
    <source>
        <dbReference type="ARBA" id="ARBA00023242"/>
    </source>
</evidence>
<keyword evidence="15" id="KW-1185">Reference proteome</keyword>
<dbReference type="PRINTS" id="PR00685">
    <property type="entry name" value="TIFACTORIIB"/>
</dbReference>
<dbReference type="eggNOG" id="KOG1598">
    <property type="taxonomic scope" value="Eukaryota"/>
</dbReference>
<evidence type="ECO:0000256" key="7">
    <source>
        <dbReference type="ARBA" id="ARBA00023159"/>
    </source>
</evidence>
<organism evidence="14 15">
    <name type="scientific">Phaeodactylum tricornutum (strain CCAP 1055/1)</name>
    <dbReference type="NCBI Taxonomy" id="556484"/>
    <lineage>
        <taxon>Eukaryota</taxon>
        <taxon>Sar</taxon>
        <taxon>Stramenopiles</taxon>
        <taxon>Ochrophyta</taxon>
        <taxon>Bacillariophyta</taxon>
        <taxon>Bacillariophyceae</taxon>
        <taxon>Bacillariophycidae</taxon>
        <taxon>Naviculales</taxon>
        <taxon>Phaeodactylaceae</taxon>
        <taxon>Phaeodactylum</taxon>
    </lineage>
</organism>
<dbReference type="InParanoid" id="B7GD27"/>
<dbReference type="GO" id="GO:0070897">
    <property type="term" value="P:transcription preinitiation complex assembly"/>
    <property type="evidence" value="ECO:0007669"/>
    <property type="project" value="InterPro"/>
</dbReference>
<keyword evidence="5" id="KW-0862">Zinc</keyword>
<feature type="domain" description="TFIIB-type" evidence="13">
    <location>
        <begin position="65"/>
        <end position="96"/>
    </location>
</feature>
<dbReference type="Pfam" id="PF07741">
    <property type="entry name" value="BRF1"/>
    <property type="match status" value="1"/>
</dbReference>
<dbReference type="GeneID" id="7198932"/>
<keyword evidence="6" id="KW-0805">Transcription regulation</keyword>
<dbReference type="GO" id="GO:0000126">
    <property type="term" value="C:transcription factor TFIIIB complex"/>
    <property type="evidence" value="ECO:0007669"/>
    <property type="project" value="TreeGrafter"/>
</dbReference>
<dbReference type="PANTHER" id="PTHR11618:SF4">
    <property type="entry name" value="TRANSCRIPTION FACTOR IIIB 90 KDA SUBUNIT"/>
    <property type="match status" value="1"/>
</dbReference>
<keyword evidence="9" id="KW-0539">Nucleus</keyword>
<evidence type="ECO:0000256" key="6">
    <source>
        <dbReference type="ARBA" id="ARBA00023015"/>
    </source>
</evidence>
<keyword evidence="8" id="KW-0804">Transcription</keyword>